<proteinExistence type="predicted"/>
<organism evidence="1 2">
    <name type="scientific">Faecalibacterium prausnitzii</name>
    <dbReference type="NCBI Taxonomy" id="853"/>
    <lineage>
        <taxon>Bacteria</taxon>
        <taxon>Bacillati</taxon>
        <taxon>Bacillota</taxon>
        <taxon>Clostridia</taxon>
        <taxon>Eubacteriales</taxon>
        <taxon>Oscillospiraceae</taxon>
        <taxon>Faecalibacterium</taxon>
    </lineage>
</organism>
<dbReference type="RefSeq" id="WP_097839305.1">
    <property type="nucleotide sequence ID" value="NZ_NMTY01000012.1"/>
</dbReference>
<comment type="caution">
    <text evidence="1">The sequence shown here is derived from an EMBL/GenBank/DDBJ whole genome shotgun (WGS) entry which is preliminary data.</text>
</comment>
<protein>
    <submittedName>
        <fullName evidence="1">Uncharacterized protein</fullName>
    </submittedName>
</protein>
<dbReference type="EMBL" id="NMTY01000012">
    <property type="protein sequence ID" value="PDX81643.1"/>
    <property type="molecule type" value="Genomic_DNA"/>
</dbReference>
<reference evidence="1 2" key="1">
    <citation type="journal article" date="2017" name="Front. Microbiol.">
        <title>New Insights into the Diversity of the Genus Faecalibacterium.</title>
        <authorList>
            <person name="Benevides L."/>
            <person name="Burman S."/>
            <person name="Martin R."/>
            <person name="Robert V."/>
            <person name="Thomas M."/>
            <person name="Miquel S."/>
            <person name="Chain F."/>
            <person name="Sokol H."/>
            <person name="Bermudez-Humaran L.G."/>
            <person name="Morrison M."/>
            <person name="Langella P."/>
            <person name="Azevedo V.A."/>
            <person name="Chatel J.M."/>
            <person name="Soares S."/>
        </authorList>
    </citation>
    <scope>NUCLEOTIDE SEQUENCE [LARGE SCALE GENOMIC DNA]</scope>
    <source>
        <strain evidence="1 2">CNCM I 4575</strain>
    </source>
</reference>
<sequence length="91" mass="9954">MRSIDGEVISKLRLEKKKRTAKLCSTKFMLHALLEEISANEDKARTFTQKRPVCSAGPTRYANDFPFGGAGYTADGEGYPLKMGALRAGNA</sequence>
<evidence type="ECO:0000313" key="2">
    <source>
        <dbReference type="Proteomes" id="UP000220005"/>
    </source>
</evidence>
<name>A0A2A7ARE4_9FIRM</name>
<evidence type="ECO:0000313" key="1">
    <source>
        <dbReference type="EMBL" id="PDX81643.1"/>
    </source>
</evidence>
<accession>A0A2A7ARE4</accession>
<dbReference type="AlphaFoldDB" id="A0A2A7ARE4"/>
<dbReference type="Proteomes" id="UP000220005">
    <property type="component" value="Unassembled WGS sequence"/>
</dbReference>
<gene>
    <name evidence="1" type="ORF">CGS58_06080</name>
</gene>